<dbReference type="RefSeq" id="WP_346821233.1">
    <property type="nucleotide sequence ID" value="NZ_JBDKWZ010000005.1"/>
</dbReference>
<dbReference type="AlphaFoldDB" id="A0AAW9RZR0"/>
<keyword evidence="2" id="KW-1185">Reference proteome</keyword>
<protein>
    <recommendedName>
        <fullName evidence="3">SseB protein N-terminal domain-containing protein</fullName>
    </recommendedName>
</protein>
<accession>A0AAW9RZR0</accession>
<comment type="caution">
    <text evidence="1">The sequence shown here is derived from an EMBL/GenBank/DDBJ whole genome shotgun (WGS) entry which is preliminary data.</text>
</comment>
<dbReference type="EMBL" id="JBDKWZ010000005">
    <property type="protein sequence ID" value="MEN7548455.1"/>
    <property type="molecule type" value="Genomic_DNA"/>
</dbReference>
<name>A0AAW9RZR0_9BACT</name>
<reference evidence="1 2" key="1">
    <citation type="submission" date="2024-04" db="EMBL/GenBank/DDBJ databases">
        <title>Novel genus in family Flammeovirgaceae.</title>
        <authorList>
            <person name="Nguyen T.H."/>
            <person name="Vuong T.Q."/>
            <person name="Le H."/>
            <person name="Kim S.-G."/>
        </authorList>
    </citation>
    <scope>NUCLEOTIDE SEQUENCE [LARGE SCALE GENOMIC DNA]</scope>
    <source>
        <strain evidence="1 2">JCM 23209</strain>
    </source>
</reference>
<evidence type="ECO:0000313" key="1">
    <source>
        <dbReference type="EMBL" id="MEN7548455.1"/>
    </source>
</evidence>
<organism evidence="1 2">
    <name type="scientific">Rapidithrix thailandica</name>
    <dbReference type="NCBI Taxonomy" id="413964"/>
    <lineage>
        <taxon>Bacteria</taxon>
        <taxon>Pseudomonadati</taxon>
        <taxon>Bacteroidota</taxon>
        <taxon>Cytophagia</taxon>
        <taxon>Cytophagales</taxon>
        <taxon>Flammeovirgaceae</taxon>
        <taxon>Rapidithrix</taxon>
    </lineage>
</organism>
<gene>
    <name evidence="1" type="ORF">AAG747_11080</name>
</gene>
<evidence type="ECO:0008006" key="3">
    <source>
        <dbReference type="Google" id="ProtNLM"/>
    </source>
</evidence>
<sequence length="112" mass="12927">MENTRYLFSLFGQNGKEKDFFAALLESPVYVQATEHNNGYVIAPWKNQAGEEIIALFTAEELTKAYHVSFKCFKARDVIEQFQEMTIILNPNSQEYILELAPDLTRFILENA</sequence>
<proteinExistence type="predicted"/>
<evidence type="ECO:0000313" key="2">
    <source>
        <dbReference type="Proteomes" id="UP001403385"/>
    </source>
</evidence>
<dbReference type="Proteomes" id="UP001403385">
    <property type="component" value="Unassembled WGS sequence"/>
</dbReference>